<dbReference type="AlphaFoldDB" id="A0A0B6YBR5"/>
<sequence length="73" mass="8744">HIVSDYCKSSIFKLYILLNFVQFKYYIQVNKKHTIDVAYRKARNILMIGYKKTWEINNDQVNRSKVAVSRCII</sequence>
<gene>
    <name evidence="1" type="primary">ORF20709</name>
</gene>
<name>A0A0B6YBR5_9EUPU</name>
<accession>A0A0B6YBR5</accession>
<proteinExistence type="predicted"/>
<reference evidence="1" key="1">
    <citation type="submission" date="2014-12" db="EMBL/GenBank/DDBJ databases">
        <title>Insight into the proteome of Arion vulgaris.</title>
        <authorList>
            <person name="Aradska J."/>
            <person name="Bulat T."/>
            <person name="Smidak R."/>
            <person name="Sarate P."/>
            <person name="Gangsoo J."/>
            <person name="Sialana F."/>
            <person name="Bilban M."/>
            <person name="Lubec G."/>
        </authorList>
    </citation>
    <scope>NUCLEOTIDE SEQUENCE</scope>
    <source>
        <tissue evidence="1">Skin</tissue>
    </source>
</reference>
<evidence type="ECO:0000313" key="1">
    <source>
        <dbReference type="EMBL" id="CEK53558.1"/>
    </source>
</evidence>
<feature type="non-terminal residue" evidence="1">
    <location>
        <position position="1"/>
    </location>
</feature>
<organism evidence="1">
    <name type="scientific">Arion vulgaris</name>
    <dbReference type="NCBI Taxonomy" id="1028688"/>
    <lineage>
        <taxon>Eukaryota</taxon>
        <taxon>Metazoa</taxon>
        <taxon>Spiralia</taxon>
        <taxon>Lophotrochozoa</taxon>
        <taxon>Mollusca</taxon>
        <taxon>Gastropoda</taxon>
        <taxon>Heterobranchia</taxon>
        <taxon>Euthyneura</taxon>
        <taxon>Panpulmonata</taxon>
        <taxon>Eupulmonata</taxon>
        <taxon>Stylommatophora</taxon>
        <taxon>Helicina</taxon>
        <taxon>Arionoidea</taxon>
        <taxon>Arionidae</taxon>
        <taxon>Arion</taxon>
    </lineage>
</organism>
<protein>
    <submittedName>
        <fullName evidence="1">Uncharacterized protein</fullName>
    </submittedName>
</protein>
<dbReference type="EMBL" id="HACG01006693">
    <property type="protein sequence ID" value="CEK53558.1"/>
    <property type="molecule type" value="Transcribed_RNA"/>
</dbReference>